<protein>
    <recommendedName>
        <fullName evidence="6">DUF1009 domain-containing protein</fullName>
    </recommendedName>
</protein>
<dbReference type="PANTHER" id="PTHR39962:SF1">
    <property type="entry name" value="LPXI FAMILY PROTEIN"/>
    <property type="match status" value="1"/>
</dbReference>
<feature type="domain" description="LpxI C-terminal" evidence="2">
    <location>
        <begin position="175"/>
        <end position="304"/>
    </location>
</feature>
<dbReference type="RefSeq" id="WP_145261504.1">
    <property type="nucleotide sequence ID" value="NZ_CP036316.1"/>
</dbReference>
<evidence type="ECO:0000259" key="3">
    <source>
        <dbReference type="Pfam" id="PF17930"/>
    </source>
</evidence>
<evidence type="ECO:0000313" key="4">
    <source>
        <dbReference type="EMBL" id="QDT64386.1"/>
    </source>
</evidence>
<dbReference type="InterPro" id="IPR041255">
    <property type="entry name" value="LpxI_N"/>
</dbReference>
<dbReference type="Pfam" id="PF06230">
    <property type="entry name" value="LpxI_C"/>
    <property type="match status" value="1"/>
</dbReference>
<evidence type="ECO:0000256" key="1">
    <source>
        <dbReference type="SAM" id="MobiDB-lite"/>
    </source>
</evidence>
<keyword evidence="5" id="KW-1185">Reference proteome</keyword>
<dbReference type="KEGG" id="chya:V22_16200"/>
<evidence type="ECO:0000313" key="5">
    <source>
        <dbReference type="Proteomes" id="UP000319976"/>
    </source>
</evidence>
<gene>
    <name evidence="4" type="ORF">V22_16200</name>
</gene>
<dbReference type="EMBL" id="CP036316">
    <property type="protein sequence ID" value="QDT64386.1"/>
    <property type="molecule type" value="Genomic_DNA"/>
</dbReference>
<evidence type="ECO:0000259" key="2">
    <source>
        <dbReference type="Pfam" id="PF06230"/>
    </source>
</evidence>
<evidence type="ECO:0008006" key="6">
    <source>
        <dbReference type="Google" id="ProtNLM"/>
    </source>
</evidence>
<dbReference type="InterPro" id="IPR043167">
    <property type="entry name" value="LpxI_C_sf"/>
</dbReference>
<organism evidence="4 5">
    <name type="scientific">Calycomorphotria hydatis</name>
    <dbReference type="NCBI Taxonomy" id="2528027"/>
    <lineage>
        <taxon>Bacteria</taxon>
        <taxon>Pseudomonadati</taxon>
        <taxon>Planctomycetota</taxon>
        <taxon>Planctomycetia</taxon>
        <taxon>Planctomycetales</taxon>
        <taxon>Planctomycetaceae</taxon>
        <taxon>Calycomorphotria</taxon>
    </lineage>
</organism>
<sequence>MPQSDEQINTIPFSPQKPITQPVTSGRERNADGEKIGLLAGAGRFPIVFAEEAEQQGYRVFCLGVAGLASEELQETCSFFHTAPLARIGWAIRMFKRAGVKRVVMAGKIEKRVLFDPMLWWRMMPDWRTIHMWFAYARENRKDDTLLLAVIREFERDGITFESALDFAPELLVTHGFLTQRKPTSAQWEDIRFGWEIAKEMGRLDIGQTIVVNDKAVIAVEAIEGTDEAIQRAGKLCRRGGFTVIKVAKPQQDRRFDVPTIGANTLQTMHEAGGKVLAIESDQTILLDREEVVSLAEKLGIAIVSLNSEELSLCNAA</sequence>
<dbReference type="Pfam" id="PF17930">
    <property type="entry name" value="LpxI_N"/>
    <property type="match status" value="1"/>
</dbReference>
<name>A0A517T7N2_9PLAN</name>
<feature type="region of interest" description="Disordered" evidence="1">
    <location>
        <begin position="1"/>
        <end position="30"/>
    </location>
</feature>
<dbReference type="InterPro" id="IPR053174">
    <property type="entry name" value="LpxI"/>
</dbReference>
<dbReference type="Gene3D" id="3.40.140.80">
    <property type="match status" value="1"/>
</dbReference>
<feature type="domain" description="LpxI N-terminal" evidence="3">
    <location>
        <begin position="35"/>
        <end position="171"/>
    </location>
</feature>
<accession>A0A517T7N2</accession>
<feature type="compositionally biased region" description="Polar residues" evidence="1">
    <location>
        <begin position="1"/>
        <end position="24"/>
    </location>
</feature>
<reference evidence="4 5" key="1">
    <citation type="submission" date="2019-02" db="EMBL/GenBank/DDBJ databases">
        <title>Deep-cultivation of Planctomycetes and their phenomic and genomic characterization uncovers novel biology.</title>
        <authorList>
            <person name="Wiegand S."/>
            <person name="Jogler M."/>
            <person name="Boedeker C."/>
            <person name="Pinto D."/>
            <person name="Vollmers J."/>
            <person name="Rivas-Marin E."/>
            <person name="Kohn T."/>
            <person name="Peeters S.H."/>
            <person name="Heuer A."/>
            <person name="Rast P."/>
            <person name="Oberbeckmann S."/>
            <person name="Bunk B."/>
            <person name="Jeske O."/>
            <person name="Meyerdierks A."/>
            <person name="Storesund J.E."/>
            <person name="Kallscheuer N."/>
            <person name="Luecker S."/>
            <person name="Lage O.M."/>
            <person name="Pohl T."/>
            <person name="Merkel B.J."/>
            <person name="Hornburger P."/>
            <person name="Mueller R.-W."/>
            <person name="Bruemmer F."/>
            <person name="Labrenz M."/>
            <person name="Spormann A.M."/>
            <person name="Op den Camp H."/>
            <person name="Overmann J."/>
            <person name="Amann R."/>
            <person name="Jetten M.S.M."/>
            <person name="Mascher T."/>
            <person name="Medema M.H."/>
            <person name="Devos D.P."/>
            <person name="Kaster A.-K."/>
            <person name="Ovreas L."/>
            <person name="Rohde M."/>
            <person name="Galperin M.Y."/>
            <person name="Jogler C."/>
        </authorList>
    </citation>
    <scope>NUCLEOTIDE SEQUENCE [LARGE SCALE GENOMIC DNA]</scope>
    <source>
        <strain evidence="4 5">V22</strain>
    </source>
</reference>
<dbReference type="InterPro" id="IPR010415">
    <property type="entry name" value="LpxI_C"/>
</dbReference>
<dbReference type="OrthoDB" id="9789836at2"/>
<dbReference type="Gene3D" id="3.40.50.20">
    <property type="match status" value="1"/>
</dbReference>
<proteinExistence type="predicted"/>
<dbReference type="AlphaFoldDB" id="A0A517T7N2"/>
<dbReference type="Proteomes" id="UP000319976">
    <property type="component" value="Chromosome"/>
</dbReference>
<dbReference type="PANTHER" id="PTHR39962">
    <property type="entry name" value="BLL4848 PROTEIN"/>
    <property type="match status" value="1"/>
</dbReference>